<geneLocation type="plasmid" evidence="1 2">
    <name>unnamed4</name>
</geneLocation>
<dbReference type="RefSeq" id="WP_264398887.1">
    <property type="nucleotide sequence ID" value="NZ_CP101183.1"/>
</dbReference>
<proteinExistence type="predicted"/>
<gene>
    <name evidence="1" type="ORF">NL394_23525</name>
</gene>
<organism evidence="1 2">
    <name type="scientific">Paenarthrobacter ureafaciens</name>
    <dbReference type="NCBI Taxonomy" id="37931"/>
    <lineage>
        <taxon>Bacteria</taxon>
        <taxon>Bacillati</taxon>
        <taxon>Actinomycetota</taxon>
        <taxon>Actinomycetes</taxon>
        <taxon>Micrococcales</taxon>
        <taxon>Micrococcaceae</taxon>
        <taxon>Paenarthrobacter</taxon>
    </lineage>
</organism>
<protein>
    <submittedName>
        <fullName evidence="1">Uncharacterized protein</fullName>
    </submittedName>
</protein>
<sequence length="128" mass="13730">MFERDKSEVGEGPAIDVVREIFPDGMEAWCADRILLAVVNNADRYGIATGNVTVNGKPEPLGIEELARQADVPLAAAKQAIGHLEATHALSRFEHNGSDVWVLADPEDDLAAPGLGRKKCPEATKEGQ</sequence>
<dbReference type="EMBL" id="CP101189">
    <property type="protein sequence ID" value="UYW00123.1"/>
    <property type="molecule type" value="Genomic_DNA"/>
</dbReference>
<dbReference type="AlphaFoldDB" id="A0AAX3EPP9"/>
<reference evidence="1" key="1">
    <citation type="submission" date="2022-07" db="EMBL/GenBank/DDBJ databases">
        <authorList>
            <person name="Wu T."/>
        </authorList>
    </citation>
    <scope>NUCLEOTIDE SEQUENCE</scope>
    <source>
        <strain evidence="1">SD-1</strain>
        <plasmid evidence="1">unnamed4</plasmid>
    </source>
</reference>
<accession>A0AAX3EPP9</accession>
<evidence type="ECO:0000313" key="2">
    <source>
        <dbReference type="Proteomes" id="UP001163293"/>
    </source>
</evidence>
<name>A0AAX3EPP9_PAEUR</name>
<dbReference type="Proteomes" id="UP001163293">
    <property type="component" value="Plasmid unnamed4"/>
</dbReference>
<evidence type="ECO:0000313" key="1">
    <source>
        <dbReference type="EMBL" id="UYW00123.1"/>
    </source>
</evidence>
<keyword evidence="1" id="KW-0614">Plasmid</keyword>
<keyword evidence="2" id="KW-1185">Reference proteome</keyword>